<dbReference type="EMBL" id="JBANEI010000001">
    <property type="protein sequence ID" value="MEI2680135.1"/>
    <property type="molecule type" value="Genomic_DNA"/>
</dbReference>
<reference evidence="2 3" key="1">
    <citation type="submission" date="2024-02" db="EMBL/GenBank/DDBJ databases">
        <title>First report Erwinia aphidicola in onion in Chile.</title>
        <authorList>
            <person name="Valenzuela M."/>
            <person name="Pena M."/>
            <person name="Dutta B."/>
        </authorList>
    </citation>
    <scope>NUCLEOTIDE SEQUENCE [LARGE SCALE GENOMIC DNA]</scope>
    <source>
        <strain evidence="2 3">QCJ3A</strain>
    </source>
</reference>
<keyword evidence="3" id="KW-1185">Reference proteome</keyword>
<feature type="chain" id="PRO_5045609368" evidence="1">
    <location>
        <begin position="23"/>
        <end position="101"/>
    </location>
</feature>
<evidence type="ECO:0000256" key="1">
    <source>
        <dbReference type="SAM" id="SignalP"/>
    </source>
</evidence>
<gene>
    <name evidence="2" type="ORF">V8N49_00410</name>
</gene>
<accession>A0ABU8D9E1</accession>
<proteinExistence type="predicted"/>
<dbReference type="Proteomes" id="UP001306592">
    <property type="component" value="Unassembled WGS sequence"/>
</dbReference>
<name>A0ABU8D9E1_ERWAP</name>
<feature type="signal peptide" evidence="1">
    <location>
        <begin position="1"/>
        <end position="22"/>
    </location>
</feature>
<dbReference type="InterPro" id="IPR011690">
    <property type="entry name" value="P_starv_induced_PsiF"/>
</dbReference>
<sequence length="101" mass="11021">MKVQLMLAAALLSLTAAGYASAAEKTAQQQKMTVCNQQAGEKSLKGDERKTFMSGCLKKDSKMDGMTPQQMKMKTCNAQAGEKMLKGDERKTFMSSCLKKS</sequence>
<dbReference type="Pfam" id="PF07769">
    <property type="entry name" value="PsiF_repeat"/>
    <property type="match status" value="2"/>
</dbReference>
<evidence type="ECO:0000313" key="3">
    <source>
        <dbReference type="Proteomes" id="UP001306592"/>
    </source>
</evidence>
<comment type="caution">
    <text evidence="2">The sequence shown here is derived from an EMBL/GenBank/DDBJ whole genome shotgun (WGS) entry which is preliminary data.</text>
</comment>
<keyword evidence="1" id="KW-0732">Signal</keyword>
<organism evidence="2 3">
    <name type="scientific">Erwinia aphidicola</name>
    <dbReference type="NCBI Taxonomy" id="68334"/>
    <lineage>
        <taxon>Bacteria</taxon>
        <taxon>Pseudomonadati</taxon>
        <taxon>Pseudomonadota</taxon>
        <taxon>Gammaproteobacteria</taxon>
        <taxon>Enterobacterales</taxon>
        <taxon>Erwiniaceae</taxon>
        <taxon>Erwinia</taxon>
    </lineage>
</organism>
<protein>
    <submittedName>
        <fullName evidence="2">PsiF family protein</fullName>
    </submittedName>
</protein>
<evidence type="ECO:0000313" key="2">
    <source>
        <dbReference type="EMBL" id="MEI2680135.1"/>
    </source>
</evidence>
<dbReference type="RefSeq" id="WP_133624328.1">
    <property type="nucleotide sequence ID" value="NZ_CAKKMT010000014.1"/>
</dbReference>